<dbReference type="PROSITE" id="PS50850">
    <property type="entry name" value="MFS"/>
    <property type="match status" value="1"/>
</dbReference>
<sequence>MLGLEISSIPSILPTLQSVLPASFKELQWIMNAYTIAMCTVLMAMGALADRFGRKRIFLIGIIVFGAASFACGLANTPSLLIGARFLQGASGAAMLACQVAVLSDQFRSDKERARAFGWWGIIFGIGLGFGPIIGSLIASFAGWQWVFLIHTVLAVGTAFLTLAGVVESRDPHATRIDFAGMAALSLSVFCLVYFITQGQAIGLTSLHGLAILASSGISLLAFIVIENSISRPMFDFRTFKVRLFSGALLGSSGMNFSFWPFVIYLPIFLQAVLGYDSIEAGFILLAYTVPSLVVPPLAERLLLQRGPRYVIPLGLFTIGTGFLLMRFATFGDQAAIAIVPGCIVAGIGLGLTNTPVTNTATGALPVERAGMASGMDMSARMISLAVNIALMGFILVLGISGALAPNFPASAALIDAIAAGNFSEAVAAGVSHEQAISALNNGFGWVMLYGATAAWIMGALSLTVLPRRCDKVRLAAASGS</sequence>
<keyword evidence="3 5" id="KW-1133">Transmembrane helix</keyword>
<dbReference type="CDD" id="cd17321">
    <property type="entry name" value="MFS_MMR_MDR_like"/>
    <property type="match status" value="1"/>
</dbReference>
<feature type="transmembrane region" description="Helical" evidence="5">
    <location>
        <begin position="29"/>
        <end position="49"/>
    </location>
</feature>
<dbReference type="Proteomes" id="UP000550508">
    <property type="component" value="Unassembled WGS sequence"/>
</dbReference>
<feature type="transmembrane region" description="Helical" evidence="5">
    <location>
        <begin position="56"/>
        <end position="76"/>
    </location>
</feature>
<dbReference type="Pfam" id="PF07690">
    <property type="entry name" value="MFS_1"/>
    <property type="match status" value="1"/>
</dbReference>
<feature type="transmembrane region" description="Helical" evidence="5">
    <location>
        <begin position="179"/>
        <end position="196"/>
    </location>
</feature>
<feature type="transmembrane region" description="Helical" evidence="5">
    <location>
        <begin position="144"/>
        <end position="167"/>
    </location>
</feature>
<organism evidence="7 8">
    <name type="scientific">Phyllobacterium pellucidum</name>
    <dbReference type="NCBI Taxonomy" id="2740464"/>
    <lineage>
        <taxon>Bacteria</taxon>
        <taxon>Pseudomonadati</taxon>
        <taxon>Pseudomonadota</taxon>
        <taxon>Alphaproteobacteria</taxon>
        <taxon>Hyphomicrobiales</taxon>
        <taxon>Phyllobacteriaceae</taxon>
        <taxon>Phyllobacterium</taxon>
    </lineage>
</organism>
<keyword evidence="4 5" id="KW-0472">Membrane</keyword>
<feature type="transmembrane region" description="Helical" evidence="5">
    <location>
        <begin position="335"/>
        <end position="353"/>
    </location>
</feature>
<name>A0A849VK34_9HYPH</name>
<dbReference type="AlphaFoldDB" id="A0A849VK34"/>
<accession>A0A849VK34</accession>
<evidence type="ECO:0000256" key="1">
    <source>
        <dbReference type="ARBA" id="ARBA00004141"/>
    </source>
</evidence>
<proteinExistence type="predicted"/>
<evidence type="ECO:0000259" key="6">
    <source>
        <dbReference type="PROSITE" id="PS50850"/>
    </source>
</evidence>
<evidence type="ECO:0000256" key="3">
    <source>
        <dbReference type="ARBA" id="ARBA00022989"/>
    </source>
</evidence>
<dbReference type="PROSITE" id="PS00216">
    <property type="entry name" value="SUGAR_TRANSPORT_1"/>
    <property type="match status" value="1"/>
</dbReference>
<protein>
    <submittedName>
        <fullName evidence="7">MFS transporter</fullName>
    </submittedName>
</protein>
<gene>
    <name evidence="7" type="ORF">HQ945_02595</name>
</gene>
<dbReference type="Gene3D" id="1.20.1720.10">
    <property type="entry name" value="Multidrug resistance protein D"/>
    <property type="match status" value="1"/>
</dbReference>
<feature type="transmembrane region" description="Helical" evidence="5">
    <location>
        <begin position="247"/>
        <end position="269"/>
    </location>
</feature>
<dbReference type="InterPro" id="IPR011701">
    <property type="entry name" value="MFS"/>
</dbReference>
<comment type="subcellular location">
    <subcellularLocation>
        <location evidence="1">Membrane</location>
        <topology evidence="1">Multi-pass membrane protein</topology>
    </subcellularLocation>
</comment>
<dbReference type="Gene3D" id="1.20.1250.20">
    <property type="entry name" value="MFS general substrate transporter like domains"/>
    <property type="match status" value="1"/>
</dbReference>
<evidence type="ECO:0000256" key="4">
    <source>
        <dbReference type="ARBA" id="ARBA00023136"/>
    </source>
</evidence>
<dbReference type="InterPro" id="IPR005829">
    <property type="entry name" value="Sugar_transporter_CS"/>
</dbReference>
<dbReference type="PANTHER" id="PTHR42718:SF49">
    <property type="entry name" value="EXPORT PROTEIN"/>
    <property type="match status" value="1"/>
</dbReference>
<dbReference type="GO" id="GO:0022857">
    <property type="term" value="F:transmembrane transporter activity"/>
    <property type="evidence" value="ECO:0007669"/>
    <property type="project" value="InterPro"/>
</dbReference>
<evidence type="ECO:0000313" key="7">
    <source>
        <dbReference type="EMBL" id="NTS30131.1"/>
    </source>
</evidence>
<feature type="transmembrane region" description="Helical" evidence="5">
    <location>
        <begin position="202"/>
        <end position="226"/>
    </location>
</feature>
<dbReference type="GO" id="GO:0016020">
    <property type="term" value="C:membrane"/>
    <property type="evidence" value="ECO:0007669"/>
    <property type="project" value="UniProtKB-SubCell"/>
</dbReference>
<feature type="transmembrane region" description="Helical" evidence="5">
    <location>
        <begin position="281"/>
        <end position="299"/>
    </location>
</feature>
<dbReference type="InterPro" id="IPR020846">
    <property type="entry name" value="MFS_dom"/>
</dbReference>
<keyword evidence="8" id="KW-1185">Reference proteome</keyword>
<evidence type="ECO:0000256" key="5">
    <source>
        <dbReference type="SAM" id="Phobius"/>
    </source>
</evidence>
<keyword evidence="2 5" id="KW-0812">Transmembrane</keyword>
<dbReference type="PRINTS" id="PR01036">
    <property type="entry name" value="TCRTETB"/>
</dbReference>
<dbReference type="SUPFAM" id="SSF103473">
    <property type="entry name" value="MFS general substrate transporter"/>
    <property type="match status" value="1"/>
</dbReference>
<feature type="transmembrane region" description="Helical" evidence="5">
    <location>
        <begin position="444"/>
        <end position="466"/>
    </location>
</feature>
<reference evidence="7 8" key="1">
    <citation type="submission" date="2020-05" db="EMBL/GenBank/DDBJ databases">
        <authorList>
            <person name="Kim M.K."/>
        </authorList>
    </citation>
    <scope>NUCLEOTIDE SEQUENCE [LARGE SCALE GENOMIC DNA]</scope>
    <source>
        <strain evidence="7 8">BT25</strain>
    </source>
</reference>
<dbReference type="PANTHER" id="PTHR42718">
    <property type="entry name" value="MAJOR FACILITATOR SUPERFAMILY MULTIDRUG TRANSPORTER MFSC"/>
    <property type="match status" value="1"/>
</dbReference>
<feature type="transmembrane region" description="Helical" evidence="5">
    <location>
        <begin position="311"/>
        <end position="329"/>
    </location>
</feature>
<evidence type="ECO:0000313" key="8">
    <source>
        <dbReference type="Proteomes" id="UP000550508"/>
    </source>
</evidence>
<comment type="caution">
    <text evidence="7">The sequence shown here is derived from an EMBL/GenBank/DDBJ whole genome shotgun (WGS) entry which is preliminary data.</text>
</comment>
<dbReference type="InterPro" id="IPR036259">
    <property type="entry name" value="MFS_trans_sf"/>
</dbReference>
<feature type="domain" description="Major facilitator superfamily (MFS) profile" evidence="6">
    <location>
        <begin position="1"/>
        <end position="428"/>
    </location>
</feature>
<feature type="transmembrane region" description="Helical" evidence="5">
    <location>
        <begin position="116"/>
        <end position="138"/>
    </location>
</feature>
<feature type="transmembrane region" description="Helical" evidence="5">
    <location>
        <begin position="382"/>
        <end position="404"/>
    </location>
</feature>
<feature type="transmembrane region" description="Helical" evidence="5">
    <location>
        <begin position="82"/>
        <end position="104"/>
    </location>
</feature>
<evidence type="ECO:0000256" key="2">
    <source>
        <dbReference type="ARBA" id="ARBA00022692"/>
    </source>
</evidence>
<dbReference type="EMBL" id="JABUMX010000001">
    <property type="protein sequence ID" value="NTS30131.1"/>
    <property type="molecule type" value="Genomic_DNA"/>
</dbReference>